<dbReference type="AlphaFoldDB" id="A0A1A8TRR0"/>
<gene>
    <name evidence="1" type="ORF">MSP8886_04039</name>
</gene>
<proteinExistence type="predicted"/>
<accession>A0A1A8TRR0</accession>
<reference evidence="1 2" key="1">
    <citation type="submission" date="2016-06" db="EMBL/GenBank/DDBJ databases">
        <authorList>
            <person name="Kjaerup R.B."/>
            <person name="Dalgaard T.S."/>
            <person name="Juul-Madsen H.R."/>
        </authorList>
    </citation>
    <scope>NUCLEOTIDE SEQUENCE [LARGE SCALE GENOMIC DNA]</scope>
    <source>
        <strain evidence="1 2">CECT 8886</strain>
    </source>
</reference>
<organism evidence="1 2">
    <name type="scientific">Marinomonas spartinae</name>
    <dbReference type="NCBI Taxonomy" id="1792290"/>
    <lineage>
        <taxon>Bacteria</taxon>
        <taxon>Pseudomonadati</taxon>
        <taxon>Pseudomonadota</taxon>
        <taxon>Gammaproteobacteria</taxon>
        <taxon>Oceanospirillales</taxon>
        <taxon>Oceanospirillaceae</taxon>
        <taxon>Marinomonas</taxon>
    </lineage>
</organism>
<protein>
    <submittedName>
        <fullName evidence="1">Uncharacterized protein</fullName>
    </submittedName>
</protein>
<keyword evidence="2" id="KW-1185">Reference proteome</keyword>
<dbReference type="Proteomes" id="UP000092544">
    <property type="component" value="Unassembled WGS sequence"/>
</dbReference>
<sequence length="45" mass="5250">MDYRLRGNEVVNAGRRPHGPGPNFWRLTPPFYFLDFLETKKALTA</sequence>
<dbReference type="EMBL" id="FLOB01000016">
    <property type="protein sequence ID" value="SBS37240.1"/>
    <property type="molecule type" value="Genomic_DNA"/>
</dbReference>
<evidence type="ECO:0000313" key="2">
    <source>
        <dbReference type="Proteomes" id="UP000092544"/>
    </source>
</evidence>
<evidence type="ECO:0000313" key="1">
    <source>
        <dbReference type="EMBL" id="SBS37240.1"/>
    </source>
</evidence>
<name>A0A1A8TRR0_9GAMM</name>